<gene>
    <name evidence="8" type="ORF">E6K81_01050</name>
</gene>
<evidence type="ECO:0000256" key="4">
    <source>
        <dbReference type="ARBA" id="ARBA00022989"/>
    </source>
</evidence>
<comment type="subcellular location">
    <subcellularLocation>
        <location evidence="1">Cell membrane</location>
        <topology evidence="1">Multi-pass membrane protein</topology>
    </subcellularLocation>
</comment>
<evidence type="ECO:0000259" key="7">
    <source>
        <dbReference type="Pfam" id="PF00482"/>
    </source>
</evidence>
<dbReference type="Proteomes" id="UP000319771">
    <property type="component" value="Unassembled WGS sequence"/>
</dbReference>
<evidence type="ECO:0000256" key="1">
    <source>
        <dbReference type="ARBA" id="ARBA00004651"/>
    </source>
</evidence>
<dbReference type="Pfam" id="PF00482">
    <property type="entry name" value="T2SSF"/>
    <property type="match status" value="1"/>
</dbReference>
<evidence type="ECO:0000313" key="8">
    <source>
        <dbReference type="EMBL" id="TMQ74143.1"/>
    </source>
</evidence>
<protein>
    <submittedName>
        <fullName evidence="8">Type II secretion system F family protein</fullName>
    </submittedName>
</protein>
<organism evidence="8 9">
    <name type="scientific">Eiseniibacteriota bacterium</name>
    <dbReference type="NCBI Taxonomy" id="2212470"/>
    <lineage>
        <taxon>Bacteria</taxon>
        <taxon>Candidatus Eiseniibacteriota</taxon>
    </lineage>
</organism>
<dbReference type="GO" id="GO:0005886">
    <property type="term" value="C:plasma membrane"/>
    <property type="evidence" value="ECO:0007669"/>
    <property type="project" value="UniProtKB-SubCell"/>
</dbReference>
<dbReference type="AlphaFoldDB" id="A0A538UE47"/>
<accession>A0A538UE47</accession>
<feature type="transmembrane region" description="Helical" evidence="6">
    <location>
        <begin position="121"/>
        <end position="143"/>
    </location>
</feature>
<dbReference type="PANTHER" id="PTHR35007">
    <property type="entry name" value="INTEGRAL MEMBRANE PROTEIN-RELATED"/>
    <property type="match status" value="1"/>
</dbReference>
<evidence type="ECO:0000256" key="5">
    <source>
        <dbReference type="ARBA" id="ARBA00023136"/>
    </source>
</evidence>
<evidence type="ECO:0000256" key="6">
    <source>
        <dbReference type="SAM" id="Phobius"/>
    </source>
</evidence>
<proteinExistence type="predicted"/>
<name>A0A538UE47_UNCEI</name>
<comment type="caution">
    <text evidence="8">The sequence shown here is derived from an EMBL/GenBank/DDBJ whole genome shotgun (WGS) entry which is preliminary data.</text>
</comment>
<reference evidence="8 9" key="1">
    <citation type="journal article" date="2019" name="Nat. Microbiol.">
        <title>Mediterranean grassland soil C-N compound turnover is dependent on rainfall and depth, and is mediated by genomically divergent microorganisms.</title>
        <authorList>
            <person name="Diamond S."/>
            <person name="Andeer P.F."/>
            <person name="Li Z."/>
            <person name="Crits-Christoph A."/>
            <person name="Burstein D."/>
            <person name="Anantharaman K."/>
            <person name="Lane K.R."/>
            <person name="Thomas B.C."/>
            <person name="Pan C."/>
            <person name="Northen T.R."/>
            <person name="Banfield J.F."/>
        </authorList>
    </citation>
    <scope>NUCLEOTIDE SEQUENCE [LARGE SCALE GENOMIC DNA]</scope>
    <source>
        <strain evidence="8">WS_11</strain>
    </source>
</reference>
<evidence type="ECO:0000256" key="2">
    <source>
        <dbReference type="ARBA" id="ARBA00022475"/>
    </source>
</evidence>
<keyword evidence="2" id="KW-1003">Cell membrane</keyword>
<feature type="domain" description="Type II secretion system protein GspF" evidence="7">
    <location>
        <begin position="162"/>
        <end position="290"/>
    </location>
</feature>
<feature type="transmembrane region" description="Helical" evidence="6">
    <location>
        <begin position="92"/>
        <end position="115"/>
    </location>
</feature>
<keyword evidence="4 6" id="KW-1133">Transmembrane helix</keyword>
<evidence type="ECO:0000313" key="9">
    <source>
        <dbReference type="Proteomes" id="UP000319771"/>
    </source>
</evidence>
<keyword evidence="5 6" id="KW-0472">Membrane</keyword>
<feature type="transmembrane region" description="Helical" evidence="6">
    <location>
        <begin position="273"/>
        <end position="302"/>
    </location>
</feature>
<dbReference type="EMBL" id="VBPB01000010">
    <property type="protein sequence ID" value="TMQ74143.1"/>
    <property type="molecule type" value="Genomic_DNA"/>
</dbReference>
<evidence type="ECO:0000256" key="3">
    <source>
        <dbReference type="ARBA" id="ARBA00022692"/>
    </source>
</evidence>
<dbReference type="PANTHER" id="PTHR35007:SF2">
    <property type="entry name" value="PILUS ASSEMBLE PROTEIN"/>
    <property type="match status" value="1"/>
</dbReference>
<keyword evidence="3 6" id="KW-0812">Transmembrane</keyword>
<sequence>MIAAFTLFLFAAVALVAYVVTSVAAGETSPMAARLRRLRAGGPGSQPARRLEPLPRLAALAAWLAGFLPNRDTGDALRAGLIRAGYRRPRDVMVFLGAKVLLALLLPVLSSALWIVNGRPVINGMLLAVVSGIVGFYLPTWFVGQRKRRRCDEITCGLPDALDLMVVCVEAGLGISAALQRVSAEIEIASPALGDELTVVHQEMQAGVSRTEALRNLAQRTGVEEVYGLVAMLVQTDRLGTGIAQALRIHADGMRTRRRQRAEEMARKAGVKLAFPLVLMVFPVLLVVILAPAALMLAHALLAPQ</sequence>
<dbReference type="InterPro" id="IPR018076">
    <property type="entry name" value="T2SS_GspF_dom"/>
</dbReference>